<dbReference type="Proteomes" id="UP000593571">
    <property type="component" value="Unassembled WGS sequence"/>
</dbReference>
<organism evidence="1 2">
    <name type="scientific">Rousettus aegyptiacus</name>
    <name type="common">Egyptian fruit bat</name>
    <name type="synonym">Pteropus aegyptiacus</name>
    <dbReference type="NCBI Taxonomy" id="9407"/>
    <lineage>
        <taxon>Eukaryota</taxon>
        <taxon>Metazoa</taxon>
        <taxon>Chordata</taxon>
        <taxon>Craniata</taxon>
        <taxon>Vertebrata</taxon>
        <taxon>Euteleostomi</taxon>
        <taxon>Mammalia</taxon>
        <taxon>Eutheria</taxon>
        <taxon>Laurasiatheria</taxon>
        <taxon>Chiroptera</taxon>
        <taxon>Yinpterochiroptera</taxon>
        <taxon>Pteropodoidea</taxon>
        <taxon>Pteropodidae</taxon>
        <taxon>Rousettinae</taxon>
        <taxon>Rousettus</taxon>
    </lineage>
</organism>
<dbReference type="AlphaFoldDB" id="A0A7J8C2Q2"/>
<evidence type="ECO:0000313" key="1">
    <source>
        <dbReference type="EMBL" id="KAF6405145.1"/>
    </source>
</evidence>
<protein>
    <submittedName>
        <fullName evidence="1">Uncharacterized protein</fullName>
    </submittedName>
</protein>
<accession>A0A7J8C2Q2</accession>
<proteinExistence type="predicted"/>
<reference evidence="1 2" key="1">
    <citation type="journal article" date="2020" name="Nature">
        <title>Six reference-quality genomes reveal evolution of bat adaptations.</title>
        <authorList>
            <person name="Jebb D."/>
            <person name="Huang Z."/>
            <person name="Pippel M."/>
            <person name="Hughes G.M."/>
            <person name="Lavrichenko K."/>
            <person name="Devanna P."/>
            <person name="Winkler S."/>
            <person name="Jermiin L.S."/>
            <person name="Skirmuntt E.C."/>
            <person name="Katzourakis A."/>
            <person name="Burkitt-Gray L."/>
            <person name="Ray D.A."/>
            <person name="Sullivan K.A.M."/>
            <person name="Roscito J.G."/>
            <person name="Kirilenko B.M."/>
            <person name="Davalos L.M."/>
            <person name="Corthals A.P."/>
            <person name="Power M.L."/>
            <person name="Jones G."/>
            <person name="Ransome R.D."/>
            <person name="Dechmann D.K.N."/>
            <person name="Locatelli A.G."/>
            <person name="Puechmaille S.J."/>
            <person name="Fedrigo O."/>
            <person name="Jarvis E.D."/>
            <person name="Hiller M."/>
            <person name="Vernes S.C."/>
            <person name="Myers E.W."/>
            <person name="Teeling E.C."/>
        </authorList>
    </citation>
    <scope>NUCLEOTIDE SEQUENCE [LARGE SCALE GENOMIC DNA]</scope>
    <source>
        <strain evidence="1">MRouAeg1</strain>
        <tissue evidence="1">Muscle</tissue>
    </source>
</reference>
<dbReference type="EMBL" id="JACASE010000015">
    <property type="protein sequence ID" value="KAF6405145.1"/>
    <property type="molecule type" value="Genomic_DNA"/>
</dbReference>
<name>A0A7J8C2Q2_ROUAE</name>
<comment type="caution">
    <text evidence="1">The sequence shown here is derived from an EMBL/GenBank/DDBJ whole genome shotgun (WGS) entry which is preliminary data.</text>
</comment>
<keyword evidence="2" id="KW-1185">Reference proteome</keyword>
<gene>
    <name evidence="1" type="ORF">HJG63_009455</name>
</gene>
<sequence>MLVVSWGSQSPLAALPPGVFASPRGGAVSCGPAPWGCVGCPDACPCSAPAAASPPQPRPVRTPPSDALIARCVLTSPEQRLSFPGHSKDRGASAYGAGANSMTIVFSKHRTPFLTSIMLSGHSENSWQ</sequence>
<evidence type="ECO:0000313" key="2">
    <source>
        <dbReference type="Proteomes" id="UP000593571"/>
    </source>
</evidence>